<keyword evidence="6" id="KW-1185">Reference proteome</keyword>
<protein>
    <submittedName>
        <fullName evidence="5">RNA methyltransferase</fullName>
    </submittedName>
</protein>
<dbReference type="CDD" id="cd18095">
    <property type="entry name" value="SpoU-like_rRNA-MTase"/>
    <property type="match status" value="1"/>
</dbReference>
<dbReference type="Pfam" id="PF00588">
    <property type="entry name" value="SpoU_methylase"/>
    <property type="match status" value="1"/>
</dbReference>
<organism evidence="5 6">
    <name type="scientific">Acetobacterium malicum</name>
    <dbReference type="NCBI Taxonomy" id="52692"/>
    <lineage>
        <taxon>Bacteria</taxon>
        <taxon>Bacillati</taxon>
        <taxon>Bacillota</taxon>
        <taxon>Clostridia</taxon>
        <taxon>Eubacteriales</taxon>
        <taxon>Eubacteriaceae</taxon>
        <taxon>Acetobacterium</taxon>
    </lineage>
</organism>
<dbReference type="GO" id="GO:0008168">
    <property type="term" value="F:methyltransferase activity"/>
    <property type="evidence" value="ECO:0007669"/>
    <property type="project" value="UniProtKB-KW"/>
</dbReference>
<dbReference type="InterPro" id="IPR013123">
    <property type="entry name" value="SpoU_subst-bd"/>
</dbReference>
<evidence type="ECO:0000256" key="1">
    <source>
        <dbReference type="ARBA" id="ARBA00007228"/>
    </source>
</evidence>
<evidence type="ECO:0000256" key="3">
    <source>
        <dbReference type="ARBA" id="ARBA00022679"/>
    </source>
</evidence>
<dbReference type="InterPro" id="IPR029028">
    <property type="entry name" value="Alpha/beta_knot_MTases"/>
</dbReference>
<dbReference type="InterPro" id="IPR051259">
    <property type="entry name" value="rRNA_Methyltransferase"/>
</dbReference>
<dbReference type="InterPro" id="IPR029064">
    <property type="entry name" value="Ribosomal_eL30-like_sf"/>
</dbReference>
<proteinExistence type="inferred from homology"/>
<dbReference type="SUPFAM" id="SSF75217">
    <property type="entry name" value="alpha/beta knot"/>
    <property type="match status" value="1"/>
</dbReference>
<dbReference type="SUPFAM" id="SSF55315">
    <property type="entry name" value="L30e-like"/>
    <property type="match status" value="1"/>
</dbReference>
<evidence type="ECO:0000259" key="4">
    <source>
        <dbReference type="SMART" id="SM00967"/>
    </source>
</evidence>
<dbReference type="InterPro" id="IPR029026">
    <property type="entry name" value="tRNA_m1G_MTases_N"/>
</dbReference>
<evidence type="ECO:0000256" key="2">
    <source>
        <dbReference type="ARBA" id="ARBA00022603"/>
    </source>
</evidence>
<dbReference type="Gene3D" id="3.40.1280.10">
    <property type="match status" value="1"/>
</dbReference>
<dbReference type="RefSeq" id="WP_186893960.1">
    <property type="nucleotide sequence ID" value="NZ_WJBE01000005.1"/>
</dbReference>
<gene>
    <name evidence="5" type="ORF">GH811_07630</name>
</gene>
<keyword evidence="3" id="KW-0808">Transferase</keyword>
<dbReference type="PANTHER" id="PTHR43191">
    <property type="entry name" value="RRNA METHYLTRANSFERASE 3"/>
    <property type="match status" value="1"/>
</dbReference>
<accession>A0ABR6YWJ6</accession>
<dbReference type="Proteomes" id="UP000622405">
    <property type="component" value="Unassembled WGS sequence"/>
</dbReference>
<comment type="caution">
    <text evidence="5">The sequence shown here is derived from an EMBL/GenBank/DDBJ whole genome shotgun (WGS) entry which is preliminary data.</text>
</comment>
<dbReference type="InterPro" id="IPR001537">
    <property type="entry name" value="SpoU_MeTrfase"/>
</dbReference>
<keyword evidence="2 5" id="KW-0489">Methyltransferase</keyword>
<dbReference type="Pfam" id="PF22435">
    <property type="entry name" value="MRM3-like_sub_bind"/>
    <property type="match status" value="1"/>
</dbReference>
<dbReference type="GO" id="GO:0032259">
    <property type="term" value="P:methylation"/>
    <property type="evidence" value="ECO:0007669"/>
    <property type="project" value="UniProtKB-KW"/>
</dbReference>
<feature type="domain" description="RNA 2-O ribose methyltransferase substrate binding" evidence="4">
    <location>
        <begin position="32"/>
        <end position="110"/>
    </location>
</feature>
<comment type="similarity">
    <text evidence="1">Belongs to the class IV-like SAM-binding methyltransferase superfamily. RNA methyltransferase TrmH family.</text>
</comment>
<name>A0ABR6YWJ6_9FIRM</name>
<dbReference type="PANTHER" id="PTHR43191:SF2">
    <property type="entry name" value="RRNA METHYLTRANSFERASE 3, MITOCHONDRIAL"/>
    <property type="match status" value="1"/>
</dbReference>
<evidence type="ECO:0000313" key="5">
    <source>
        <dbReference type="EMBL" id="MBC3899485.1"/>
    </source>
</evidence>
<dbReference type="InterPro" id="IPR053888">
    <property type="entry name" value="MRM3-like_sub_bind"/>
</dbReference>
<dbReference type="EMBL" id="WJBE01000005">
    <property type="protein sequence ID" value="MBC3899485.1"/>
    <property type="molecule type" value="Genomic_DNA"/>
</dbReference>
<sequence>MFQEITSKNNEQLKYLRKLTSKSFRDAEGSFAIEGTKLFLEAVKAQLPIKQVFITKEWLDINAGSNSDYLLALAEKDVTIAIVGPSVFSSVSTLQKSEGIICVLPKMNFPPGTFKRYVLLEDVQDPYNVGTIIRTADAAGFDCVVTSTKTADVYNEKVLRGSMGSVFHLPIYQVESLLDYVQQLKDQSITIIGTSLMGSSLWEREPLNRSFAIVMGNESRGMTHQMSECCDQLLKIPIFGQAESLNVATAAGIIMYDLVRDFQ</sequence>
<dbReference type="SMART" id="SM00967">
    <property type="entry name" value="SpoU_sub_bind"/>
    <property type="match status" value="1"/>
</dbReference>
<reference evidence="5 6" key="1">
    <citation type="journal article" date="2020" name="mSystems">
        <title>Defining Genomic and Predicted Metabolic Features of the Acetobacterium Genus.</title>
        <authorList>
            <person name="Ross D.E."/>
            <person name="Marshall C.W."/>
            <person name="Gulliver D."/>
            <person name="May H.D."/>
            <person name="Norman R.S."/>
        </authorList>
    </citation>
    <scope>NUCLEOTIDE SEQUENCE [LARGE SCALE GENOMIC DNA]</scope>
    <source>
        <strain evidence="5 6">DSM 4132</strain>
    </source>
</reference>
<dbReference type="Gene3D" id="3.30.1330.30">
    <property type="match status" value="1"/>
</dbReference>
<evidence type="ECO:0000313" key="6">
    <source>
        <dbReference type="Proteomes" id="UP000622405"/>
    </source>
</evidence>